<feature type="chain" id="PRO_5046626385" description="Adhesin" evidence="1">
    <location>
        <begin position="22"/>
        <end position="127"/>
    </location>
</feature>
<dbReference type="RefSeq" id="WP_140915276.1">
    <property type="nucleotide sequence ID" value="NZ_BQHG01000022.1"/>
</dbReference>
<evidence type="ECO:0000256" key="1">
    <source>
        <dbReference type="SAM" id="SignalP"/>
    </source>
</evidence>
<evidence type="ECO:0000313" key="3">
    <source>
        <dbReference type="Proteomes" id="UP001150614"/>
    </source>
</evidence>
<evidence type="ECO:0008006" key="4">
    <source>
        <dbReference type="Google" id="ProtNLM"/>
    </source>
</evidence>
<reference evidence="2" key="1">
    <citation type="submission" date="2022-07" db="EMBL/GenBank/DDBJ databases">
        <title>Draft genome of Pseudomonas carnis strain LP isolated from cheese.</title>
        <authorList>
            <person name="Wolfe B.E."/>
        </authorList>
    </citation>
    <scope>NUCLEOTIDE SEQUENCE</scope>
    <source>
        <strain evidence="2">LP</strain>
    </source>
</reference>
<keyword evidence="1" id="KW-0732">Signal</keyword>
<dbReference type="EMBL" id="JANCLL010000010">
    <property type="protein sequence ID" value="MDD1944289.1"/>
    <property type="molecule type" value="Genomic_DNA"/>
</dbReference>
<dbReference type="Proteomes" id="UP001150614">
    <property type="component" value="Unassembled WGS sequence"/>
</dbReference>
<feature type="signal peptide" evidence="1">
    <location>
        <begin position="1"/>
        <end position="21"/>
    </location>
</feature>
<protein>
    <recommendedName>
        <fullName evidence="4">Adhesin</fullName>
    </recommendedName>
</protein>
<comment type="caution">
    <text evidence="2">The sequence shown here is derived from an EMBL/GenBank/DDBJ whole genome shotgun (WGS) entry which is preliminary data.</text>
</comment>
<keyword evidence="3" id="KW-1185">Reference proteome</keyword>
<proteinExistence type="predicted"/>
<organism evidence="2 3">
    <name type="scientific">Pseudomonas carnis</name>
    <dbReference type="NCBI Taxonomy" id="2487355"/>
    <lineage>
        <taxon>Bacteria</taxon>
        <taxon>Pseudomonadati</taxon>
        <taxon>Pseudomonadota</taxon>
        <taxon>Gammaproteobacteria</taxon>
        <taxon>Pseudomonadales</taxon>
        <taxon>Pseudomonadaceae</taxon>
        <taxon>Pseudomonas</taxon>
    </lineage>
</organism>
<accession>A0ABT5RE60</accession>
<sequence length="127" mass="13021">MKRLIALPFSALMVVSVQVSALCLNISESFTGIIGPGGDSVAHGPFTISGANGCSGANINAMVSAGGAGRSPQIYIDQEVGSSWKAVAGNALSANTSWVGTLGTYRVRLHNPDGESKSYSGTVRYGR</sequence>
<evidence type="ECO:0000313" key="2">
    <source>
        <dbReference type="EMBL" id="MDD1944289.1"/>
    </source>
</evidence>
<gene>
    <name evidence="2" type="ORF">NMG11_10715</name>
</gene>
<name>A0ABT5RE60_9PSED</name>